<dbReference type="InterPro" id="IPR022385">
    <property type="entry name" value="Rhs_assc_core"/>
</dbReference>
<gene>
    <name evidence="3" type="ORF">A4R26_32345</name>
</gene>
<dbReference type="GO" id="GO:0016020">
    <property type="term" value="C:membrane"/>
    <property type="evidence" value="ECO:0007669"/>
    <property type="project" value="InterPro"/>
</dbReference>
<dbReference type="InterPro" id="IPR003961">
    <property type="entry name" value="FN3_dom"/>
</dbReference>
<evidence type="ECO:0000313" key="3">
    <source>
        <dbReference type="EMBL" id="OQP45305.1"/>
    </source>
</evidence>
<dbReference type="Gene3D" id="2.60.40.10">
    <property type="entry name" value="Immunoglobulins"/>
    <property type="match status" value="3"/>
</dbReference>
<dbReference type="RefSeq" id="WP_081171713.1">
    <property type="nucleotide sequence ID" value="NZ_LWBP01000256.1"/>
</dbReference>
<sequence>MIRYTVFSILLTLLGNHTIAQYIDGSPNPRPGIWLPYTFYDGNTFEGVYWEVTNGTIVSGWASDHINVVWNANCESAGIYAVDAYGNEAWFDIEIATVEAGAVTPGDVTIVAGQTPPTFTSAPPIGHVSNNFTFNWLWSTDGESFDGMDQTGISFTSGPLYTTTWFRLYIQDECYHTAQSNLVKVTVIPNLPTPGNLTANITGTRQVTVQWLDNTTDETNYELWRSQGGNGNYTLLTTLPANQTLYIDNNVIGNTVYYYKVKAVSNTNFSPYSNEATVTTGNNPPGISSLPDVPLDYNSSLTISVSGSDVDNDPVQISASGIPPFASFVNFGNGTGEIRINAPGANNAGTYPITITATDSRGSTTQATFNLMVFVSNNAPAIQLPANLTLPEKSNQTISISATDPESILGAKWSFPNGLPAFVSWEQTNDATGQMIIRAVSGTAGSYTIAVRVEDAQGGSTLQSFTITVLPEPFTGGSITYYSDRGLLAGEPVHGGTCNGIYEYQWQVSENPSGGVYEDVYHANGINLMPEASPNLVYYRLKVTCNGAVAYSNVVNVSSSTPPAVSAMTNIKTFGFYKPGLSYNDLQQFIPEQGSQSTQYFDGLGRLLQTVVRQGSLASGTNPVDLVSPVAYDGSGREALKYLPYAAASTDGSFQQQPLPQLQNFYNDPNGVLKGQSESVFYEEIKYEPSPLNRVTKALPPGINWGGSNRGKENSYWLNTIDDDVRMWFVDNVVNGFGTYSTPAALAGVYPGGSLYKTVTTNEDGKQVVEFRNMNGAVILRKVQLTAPADVITGSGHSGWLCTYYIYDDFKMLRAVVQPRGVEILSQNGWDMNVFNAVVMNEQMFRYEYDQHKRMIRKKMPGKAEVNMVYDAVDRMVLTQDGNMRDKHQWMYITYDELNRTVSSGLLNNDPNYNNLAYHIQEANNSTAYPDLANFTFEELTHNYYDNYNWAVSLPASLKDFNTAYAKAWLFMAGDKSWPYPQPVEASARTMGMATGTRAKVIGTSNYLYTVNFYDAKSQLIQARSQNITNGVDVMTNQYNFSGQPLVTINKQDNGSSGQNSIVVTKFEHDKLSRVISTQKKVGNSTMNGGGMTNWTTIAHNEYDALGQLSKKEIGNKPGTNTPVTHQNLEYNIRGWLLSINKDYITGNNNDDYFGMHIGYDKNPVLGASTSLYSGNIGGIVWKSEGDGQKRKYNFTYDNASRLTDAAFTQYVSGSGANAVFDLSDKIDFSVNGITYDLNGNIMTMKQNGWKIGGSATIDDLQYSYFNQNRSNKLSTVTDISTGGTSPTATTPGILGDFTDKNTSGDDYGYDGNGNMVSDNNKLMRGTTGNLITSGGAITYNHLNLPALINLKDANNIAKGTIAYLYDAGGNKLGKITTDLSKTGKTITTTTTYIGSAVYESRTTLPANTPNDDYSDVLQFISHEEGRIRFEKASPYSCTPQPARVVYDYFVKDNLGNVRMELTDQQEEICYMPATLEVNTRAEEKQLYDIVDPQVTDVSQVNGASSHIQFQQKLYQLHGGVPGQRSGLGIVMKVMSGDKVRIALESIYDMPGGNTPGGPAQAALIELLGAMVGSPLATGKGASLTDLTNAQAGTQINSFINQHDELPNRPKAYLNYILFDEQFKYVTGDVDPVQVNGGYKLHDKFINAPVEATKNGYLYIYASNESNMQVFFDNLLVTHIPGPIVEETHYYPFGMTMAGISSKAVNRPDNKFKYNGKEKQEKELSDGNGLGWYDFGARMYDAQIGRWHTMDPLAEQYRKWSPYTYTLNNPLKYTDPDGMGVTGDYYSNKGTYLGNDGKNDNKVYVLTDNWFPNYFNDAVHWGGLLTEEEAADLRKNSELAKMPGKIHFSLDKGDDPSADKYNMFDKEIAVATLLFNRELAKGTLKFGEGYTLGIQASPLDVNLVKAMAYKESRLGQGQAVATKPSDIFSMFHIGDYGDKGKMGMTLDDVKKGGGAIESSYWGLRWLYFKSMVSSDGKSKSFVGWEEAVHRYGPGDKKQPKYTERVIQIYNSIK</sequence>
<feature type="region of interest" description="Disordered" evidence="1">
    <location>
        <begin position="1278"/>
        <end position="1298"/>
    </location>
</feature>
<dbReference type="InterPro" id="IPR022409">
    <property type="entry name" value="PKD/Chitinase_dom"/>
</dbReference>
<organism evidence="3 4">
    <name type="scientific">Niastella populi</name>
    <dbReference type="NCBI Taxonomy" id="550983"/>
    <lineage>
        <taxon>Bacteria</taxon>
        <taxon>Pseudomonadati</taxon>
        <taxon>Bacteroidota</taxon>
        <taxon>Chitinophagia</taxon>
        <taxon>Chitinophagales</taxon>
        <taxon>Chitinophagaceae</taxon>
        <taxon>Niastella</taxon>
    </lineage>
</organism>
<dbReference type="SMART" id="SM00736">
    <property type="entry name" value="CADG"/>
    <property type="match status" value="1"/>
</dbReference>
<dbReference type="Proteomes" id="UP000192276">
    <property type="component" value="Unassembled WGS sequence"/>
</dbReference>
<evidence type="ECO:0000256" key="1">
    <source>
        <dbReference type="SAM" id="MobiDB-lite"/>
    </source>
</evidence>
<dbReference type="SUPFAM" id="SSF49299">
    <property type="entry name" value="PKD domain"/>
    <property type="match status" value="1"/>
</dbReference>
<dbReference type="InterPro" id="IPR045619">
    <property type="entry name" value="DUF6443"/>
</dbReference>
<dbReference type="PANTHER" id="PTHR32305">
    <property type="match status" value="1"/>
</dbReference>
<dbReference type="InterPro" id="IPR015919">
    <property type="entry name" value="Cadherin-like_sf"/>
</dbReference>
<dbReference type="InterPro" id="IPR006644">
    <property type="entry name" value="Cadg"/>
</dbReference>
<dbReference type="Pfam" id="PF17963">
    <property type="entry name" value="Big_9"/>
    <property type="match status" value="1"/>
</dbReference>
<dbReference type="InterPro" id="IPR036116">
    <property type="entry name" value="FN3_sf"/>
</dbReference>
<dbReference type="SUPFAM" id="SSF49313">
    <property type="entry name" value="Cadherin-like"/>
    <property type="match status" value="1"/>
</dbReference>
<dbReference type="Pfam" id="PF05345">
    <property type="entry name" value="He_PIG"/>
    <property type="match status" value="1"/>
</dbReference>
<keyword evidence="4" id="KW-1185">Reference proteome</keyword>
<dbReference type="InterPro" id="IPR013783">
    <property type="entry name" value="Ig-like_fold"/>
</dbReference>
<dbReference type="PROSITE" id="PS50853">
    <property type="entry name" value="FN3"/>
    <property type="match status" value="1"/>
</dbReference>
<dbReference type="PANTHER" id="PTHR32305:SF15">
    <property type="entry name" value="PROTEIN RHSA-RELATED"/>
    <property type="match status" value="1"/>
</dbReference>
<dbReference type="STRING" id="550983.A4R26_32345"/>
<dbReference type="SMART" id="SM00089">
    <property type="entry name" value="PKD"/>
    <property type="match status" value="2"/>
</dbReference>
<dbReference type="NCBIfam" id="TIGR03696">
    <property type="entry name" value="Rhs_assc_core"/>
    <property type="match status" value="1"/>
</dbReference>
<dbReference type="CDD" id="cd00063">
    <property type="entry name" value="FN3"/>
    <property type="match status" value="1"/>
</dbReference>
<dbReference type="Pfam" id="PF20041">
    <property type="entry name" value="DUF6443"/>
    <property type="match status" value="1"/>
</dbReference>
<name>A0A1V9EHD1_9BACT</name>
<feature type="domain" description="Fibronectin type-III" evidence="2">
    <location>
        <begin position="193"/>
        <end position="283"/>
    </location>
</feature>
<dbReference type="GO" id="GO:0005509">
    <property type="term" value="F:calcium ion binding"/>
    <property type="evidence" value="ECO:0007669"/>
    <property type="project" value="InterPro"/>
</dbReference>
<dbReference type="InterPro" id="IPR050708">
    <property type="entry name" value="T6SS_VgrG/RHS"/>
</dbReference>
<feature type="compositionally biased region" description="Low complexity" evidence="1">
    <location>
        <begin position="1281"/>
        <end position="1293"/>
    </location>
</feature>
<reference evidence="4" key="1">
    <citation type="submission" date="2016-04" db="EMBL/GenBank/DDBJ databases">
        <authorList>
            <person name="Chen L."/>
            <person name="Zhuang W."/>
            <person name="Wang G."/>
        </authorList>
    </citation>
    <scope>NUCLEOTIDE SEQUENCE [LARGE SCALE GENOMIC DNA]</scope>
    <source>
        <strain evidence="4">208</strain>
    </source>
</reference>
<proteinExistence type="predicted"/>
<evidence type="ECO:0000313" key="4">
    <source>
        <dbReference type="Proteomes" id="UP000192276"/>
    </source>
</evidence>
<dbReference type="EMBL" id="LWBP01000256">
    <property type="protein sequence ID" value="OQP45305.1"/>
    <property type="molecule type" value="Genomic_DNA"/>
</dbReference>
<protein>
    <recommendedName>
        <fullName evidence="2">Fibronectin type-III domain-containing protein</fullName>
    </recommendedName>
</protein>
<dbReference type="InterPro" id="IPR035986">
    <property type="entry name" value="PKD_dom_sf"/>
</dbReference>
<accession>A0A1V9EHD1</accession>
<evidence type="ECO:0000259" key="2">
    <source>
        <dbReference type="PROSITE" id="PS50853"/>
    </source>
</evidence>
<dbReference type="Gene3D" id="2.180.10.10">
    <property type="entry name" value="RHS repeat-associated core"/>
    <property type="match status" value="2"/>
</dbReference>
<dbReference type="SUPFAM" id="SSF49265">
    <property type="entry name" value="Fibronectin type III"/>
    <property type="match status" value="1"/>
</dbReference>
<comment type="caution">
    <text evidence="3">The sequence shown here is derived from an EMBL/GenBank/DDBJ whole genome shotgun (WGS) entry which is preliminary data.</text>
</comment>